<dbReference type="AlphaFoldDB" id="A0A2W0EQL3"/>
<comment type="caution">
    <text evidence="1">The sequence shown here is derived from an EMBL/GenBank/DDBJ whole genome shotgun (WGS) entry which is preliminary data.</text>
</comment>
<name>A0A2W0EQL3_PSEJE</name>
<gene>
    <name evidence="1" type="ORF">CRX42_22735</name>
</gene>
<feature type="non-terminal residue" evidence="1">
    <location>
        <position position="361"/>
    </location>
</feature>
<evidence type="ECO:0000313" key="2">
    <source>
        <dbReference type="Proteomes" id="UP000247437"/>
    </source>
</evidence>
<accession>A0A2W0EQL3</accession>
<protein>
    <submittedName>
        <fullName evidence="1">Cyclic beta 1-2 glucan synthetase</fullName>
    </submittedName>
</protein>
<dbReference type="Gene3D" id="3.90.1200.10">
    <property type="match status" value="1"/>
</dbReference>
<dbReference type="Proteomes" id="UP000247437">
    <property type="component" value="Unassembled WGS sequence"/>
</dbReference>
<dbReference type="EMBL" id="PDLL01000343">
    <property type="protein sequence ID" value="PYY68265.1"/>
    <property type="molecule type" value="Genomic_DNA"/>
</dbReference>
<sequence>MQNFLTRTLSSLWRSPAIWLRWSAARHKFEYEPILRSDLFNAQQMADHGIVLARQHVLGRLSRKDALLGRLTDNQLLLERSCAALKTVQLSSRRATPAAEWLLDNFYLIEENIRTARTHLPDGYSRELPRLAEGPSAGLPRVYDIALETIAHGDGRVDAPSLDCFIASYQTITPLALGELWAIPIMLRLALIENLRRVASRVMANRDDRNLADDWADRLIEMAERDAKSVVLTVADMARSAPPMTPSFVAELARRLHGQSAALILPMAWIEQTLGESGLTVERLVQMDAQQQSGDQVSISNSIASLRLLAATDWREFVELLSHVEQVLCADPAGIYANMDFATRDRYRHVVERLARHCVQS</sequence>
<evidence type="ECO:0000313" key="1">
    <source>
        <dbReference type="EMBL" id="PYY68265.1"/>
    </source>
</evidence>
<reference evidence="1 2" key="1">
    <citation type="journal article" date="2018" name="Appl. Microbiol. Biotechnol.">
        <title>Characterization of the caprolactam degradation pathway in Pseudomonas jessenii using mass spectrometry-based proteomics.</title>
        <authorList>
            <person name="Otzen M."/>
            <person name="Palacio C."/>
            <person name="Janssen D.B."/>
        </authorList>
    </citation>
    <scope>NUCLEOTIDE SEQUENCE [LARGE SCALE GENOMIC DNA]</scope>
    <source>
        <strain evidence="1 2">GO3</strain>
    </source>
</reference>
<proteinExistence type="predicted"/>
<organism evidence="1 2">
    <name type="scientific">Pseudomonas jessenii</name>
    <dbReference type="NCBI Taxonomy" id="77298"/>
    <lineage>
        <taxon>Bacteria</taxon>
        <taxon>Pseudomonadati</taxon>
        <taxon>Pseudomonadota</taxon>
        <taxon>Gammaproteobacteria</taxon>
        <taxon>Pseudomonadales</taxon>
        <taxon>Pseudomonadaceae</taxon>
        <taxon>Pseudomonas</taxon>
    </lineage>
</organism>